<organism evidence="2 3">
    <name type="scientific">Hydrococcus rivularis NIES-593</name>
    <dbReference type="NCBI Taxonomy" id="1921803"/>
    <lineage>
        <taxon>Bacteria</taxon>
        <taxon>Bacillati</taxon>
        <taxon>Cyanobacteriota</taxon>
        <taxon>Cyanophyceae</taxon>
        <taxon>Pleurocapsales</taxon>
        <taxon>Hydrococcaceae</taxon>
        <taxon>Hydrococcus</taxon>
    </lineage>
</organism>
<reference evidence="2 3" key="1">
    <citation type="submission" date="2016-11" db="EMBL/GenBank/DDBJ databases">
        <title>Draft Genome Sequences of Nine Cyanobacterial Strains from Diverse Habitats.</title>
        <authorList>
            <person name="Zhu T."/>
            <person name="Hou S."/>
            <person name="Lu X."/>
            <person name="Hess W.R."/>
        </authorList>
    </citation>
    <scope>NUCLEOTIDE SEQUENCE [LARGE SCALE GENOMIC DNA]</scope>
    <source>
        <strain evidence="2 3">NIES-593</strain>
    </source>
</reference>
<sequence length="106" mass="12048">MKHYCDGWIQEWCDNNGWTDLFMERRDFYWAFPPGAVIPEPIPTKTLRAIKAEKGLCPEEKVWIISATVLALVAAALSYILRCPMPIVFAFAFAAITVAQLEVEEI</sequence>
<proteinExistence type="predicted"/>
<comment type="caution">
    <text evidence="2">The sequence shown here is derived from an EMBL/GenBank/DDBJ whole genome shotgun (WGS) entry which is preliminary data.</text>
</comment>
<evidence type="ECO:0000256" key="1">
    <source>
        <dbReference type="SAM" id="Phobius"/>
    </source>
</evidence>
<protein>
    <submittedName>
        <fullName evidence="2">Uncharacterized protein</fullName>
    </submittedName>
</protein>
<dbReference type="EMBL" id="MRCB01000012">
    <property type="protein sequence ID" value="OKH22751.1"/>
    <property type="molecule type" value="Genomic_DNA"/>
</dbReference>
<gene>
    <name evidence="2" type="ORF">NIES593_11515</name>
</gene>
<dbReference type="AlphaFoldDB" id="A0A1U7HGS1"/>
<evidence type="ECO:0000313" key="2">
    <source>
        <dbReference type="EMBL" id="OKH22751.1"/>
    </source>
</evidence>
<keyword evidence="3" id="KW-1185">Reference proteome</keyword>
<dbReference type="STRING" id="1921803.NIES593_11515"/>
<evidence type="ECO:0000313" key="3">
    <source>
        <dbReference type="Proteomes" id="UP000186868"/>
    </source>
</evidence>
<dbReference type="Proteomes" id="UP000186868">
    <property type="component" value="Unassembled WGS sequence"/>
</dbReference>
<keyword evidence="1" id="KW-0812">Transmembrane</keyword>
<keyword evidence="1" id="KW-0472">Membrane</keyword>
<accession>A0A1U7HGS1</accession>
<keyword evidence="1" id="KW-1133">Transmembrane helix</keyword>
<feature type="transmembrane region" description="Helical" evidence="1">
    <location>
        <begin position="62"/>
        <end position="81"/>
    </location>
</feature>
<name>A0A1U7HGS1_9CYAN</name>
<dbReference type="RefSeq" id="WP_073599719.1">
    <property type="nucleotide sequence ID" value="NZ_MRCB01000012.1"/>
</dbReference>
<dbReference type="OrthoDB" id="560556at2"/>